<comment type="caution">
    <text evidence="5">The sequence shown here is derived from an EMBL/GenBank/DDBJ whole genome shotgun (WGS) entry which is preliminary data.</text>
</comment>
<dbReference type="Gene3D" id="3.40.50.10230">
    <property type="entry name" value="Cobalamin biosynthesis CobH/CbiC, precorrin-8X methylmutase"/>
    <property type="match status" value="1"/>
</dbReference>
<evidence type="ECO:0000259" key="4">
    <source>
        <dbReference type="Pfam" id="PF02570"/>
    </source>
</evidence>
<sequence length="32" mass="3537">MADMLRFKNNPLKAGLEALEKGAGIYVDIKMV</sequence>
<keyword evidence="3 5" id="KW-0413">Isomerase</keyword>
<dbReference type="InterPro" id="IPR036588">
    <property type="entry name" value="CobH/CbiC_sf"/>
</dbReference>
<dbReference type="GO" id="GO:0016993">
    <property type="term" value="F:precorrin-8X methylmutase activity"/>
    <property type="evidence" value="ECO:0007669"/>
    <property type="project" value="UniProtKB-EC"/>
</dbReference>
<accession>A0ABT5X9B5</accession>
<dbReference type="Pfam" id="PF02570">
    <property type="entry name" value="CbiC"/>
    <property type="match status" value="1"/>
</dbReference>
<name>A0ABT5X9B5_9EURY</name>
<feature type="domain" description="Cobalamin biosynthesis precorrin-8X methylmutase CobH/CbiC" evidence="4">
    <location>
        <begin position="1"/>
        <end position="32"/>
    </location>
</feature>
<keyword evidence="6" id="KW-1185">Reference proteome</keyword>
<evidence type="ECO:0000256" key="3">
    <source>
        <dbReference type="ARBA" id="ARBA00023235"/>
    </source>
</evidence>
<dbReference type="SUPFAM" id="SSF63965">
    <property type="entry name" value="Precorrin-8X methylmutase CbiC/CobH"/>
    <property type="match status" value="1"/>
</dbReference>
<dbReference type="EMBL" id="JARFPK010000034">
    <property type="protein sequence ID" value="MDF0591301.1"/>
    <property type="molecule type" value="Genomic_DNA"/>
</dbReference>
<keyword evidence="2" id="KW-0169">Cobalamin biosynthesis</keyword>
<dbReference type="Proteomes" id="UP001220010">
    <property type="component" value="Unassembled WGS sequence"/>
</dbReference>
<organism evidence="5 6">
    <name type="scientific">Candidatus Methanocrinis natronophilus</name>
    <dbReference type="NCBI Taxonomy" id="3033396"/>
    <lineage>
        <taxon>Archaea</taxon>
        <taxon>Methanobacteriati</taxon>
        <taxon>Methanobacteriota</taxon>
        <taxon>Stenosarchaea group</taxon>
        <taxon>Methanomicrobia</taxon>
        <taxon>Methanotrichales</taxon>
        <taxon>Methanotrichaceae</taxon>
        <taxon>Methanocrinis</taxon>
    </lineage>
</organism>
<reference evidence="5 6" key="1">
    <citation type="submission" date="2023-03" db="EMBL/GenBank/DDBJ databases">
        <title>WGS of Methanotrichaceae archaeon Mx.</title>
        <authorList>
            <person name="Sorokin D.Y."/>
            <person name="Merkel A.Y."/>
        </authorList>
    </citation>
    <scope>NUCLEOTIDE SEQUENCE [LARGE SCALE GENOMIC DNA]</scope>
    <source>
        <strain evidence="5 6">Mx</strain>
    </source>
</reference>
<dbReference type="InterPro" id="IPR003722">
    <property type="entry name" value="Cbl_synth_CobH/CbiC"/>
</dbReference>
<evidence type="ECO:0000256" key="2">
    <source>
        <dbReference type="ARBA" id="ARBA00022573"/>
    </source>
</evidence>
<evidence type="ECO:0000313" key="6">
    <source>
        <dbReference type="Proteomes" id="UP001220010"/>
    </source>
</evidence>
<gene>
    <name evidence="5" type="ORF">P0O15_09035</name>
</gene>
<comment type="pathway">
    <text evidence="1">Cofactor biosynthesis; adenosylcobalamin biosynthesis.</text>
</comment>
<proteinExistence type="predicted"/>
<protein>
    <submittedName>
        <fullName evidence="5">Precorrin-8X methylmutase</fullName>
        <ecNumber evidence="5">5.4.99.61</ecNumber>
    </submittedName>
</protein>
<evidence type="ECO:0000313" key="5">
    <source>
        <dbReference type="EMBL" id="MDF0591301.1"/>
    </source>
</evidence>
<dbReference type="RefSeq" id="WP_316967035.1">
    <property type="nucleotide sequence ID" value="NZ_JARFPK010000034.1"/>
</dbReference>
<dbReference type="EC" id="5.4.99.61" evidence="5"/>
<evidence type="ECO:0000256" key="1">
    <source>
        <dbReference type="ARBA" id="ARBA00004953"/>
    </source>
</evidence>